<name>A0A381N474_9ZZZZ</name>
<dbReference type="EMBL" id="UINC01000066">
    <property type="protein sequence ID" value="SUZ48413.1"/>
    <property type="molecule type" value="Genomic_DNA"/>
</dbReference>
<keyword evidence="2" id="KW-0813">Transport</keyword>
<keyword evidence="4" id="KW-0574">Periplasm</keyword>
<dbReference type="GO" id="GO:0015888">
    <property type="term" value="P:thiamine transport"/>
    <property type="evidence" value="ECO:0007669"/>
    <property type="project" value="InterPro"/>
</dbReference>
<evidence type="ECO:0000313" key="5">
    <source>
        <dbReference type="EMBL" id="SUZ48413.1"/>
    </source>
</evidence>
<comment type="subcellular location">
    <subcellularLocation>
        <location evidence="1">Periplasm</location>
    </subcellularLocation>
</comment>
<dbReference type="Gene3D" id="3.40.190.10">
    <property type="entry name" value="Periplasmic binding protein-like II"/>
    <property type="match status" value="2"/>
</dbReference>
<dbReference type="GO" id="GO:0030976">
    <property type="term" value="F:thiamine pyrophosphate binding"/>
    <property type="evidence" value="ECO:0007669"/>
    <property type="project" value="TreeGrafter"/>
</dbReference>
<evidence type="ECO:0000256" key="1">
    <source>
        <dbReference type="ARBA" id="ARBA00004418"/>
    </source>
</evidence>
<dbReference type="Pfam" id="PF13343">
    <property type="entry name" value="SBP_bac_6"/>
    <property type="match status" value="1"/>
</dbReference>
<keyword evidence="3" id="KW-0732">Signal</keyword>
<evidence type="ECO:0000256" key="2">
    <source>
        <dbReference type="ARBA" id="ARBA00022448"/>
    </source>
</evidence>
<evidence type="ECO:0008006" key="6">
    <source>
        <dbReference type="Google" id="ProtNLM"/>
    </source>
</evidence>
<protein>
    <recommendedName>
        <fullName evidence="6">Thiamine ABC transporter substrate-binding protein</fullName>
    </recommendedName>
</protein>
<dbReference type="PANTHER" id="PTHR30006">
    <property type="entry name" value="THIAMINE-BINDING PERIPLASMIC PROTEIN-RELATED"/>
    <property type="match status" value="1"/>
</dbReference>
<dbReference type="AlphaFoldDB" id="A0A381N474"/>
<sequence>MKNKILSVFSLSIIVAGISVYSAWSAELTIYTYDSFNSEWGPGPVVFKRFEKECACKLKVVSPSDSGTVLNRVILEKANPKADILLGLNNSEIGKSYRYDLWEAYHSPLLEQVPVDLRVDKKYRVTPFDYGFIAFVYDSEKLNSPPQSLQDLLDPKYRRKIVIENPKTSSPGLSMLHWTIAVYGEEGYLDYWKKLEPNLLSVTNGWSAAYGMFTKGEAQIVLSYVTSPAYHLEYEKTERYQAAIFQEGHYRQIEFAGILKGTKHQKQAREFIDFMLSEKFQNVIPLTNWMFPIIQHQPLPDSFRIVPQPKTVQELNAVRVHQNNSKWLKEWSRAMSE</sequence>
<gene>
    <name evidence="5" type="ORF">METZ01_LOCUS1267</name>
</gene>
<dbReference type="NCBIfam" id="TIGR01254">
    <property type="entry name" value="sfuA"/>
    <property type="match status" value="1"/>
</dbReference>
<evidence type="ECO:0000256" key="3">
    <source>
        <dbReference type="ARBA" id="ARBA00022729"/>
    </source>
</evidence>
<accession>A0A381N474</accession>
<dbReference type="GO" id="GO:0030288">
    <property type="term" value="C:outer membrane-bounded periplasmic space"/>
    <property type="evidence" value="ECO:0007669"/>
    <property type="project" value="TreeGrafter"/>
</dbReference>
<dbReference type="GO" id="GO:0030975">
    <property type="term" value="F:thiamine binding"/>
    <property type="evidence" value="ECO:0007669"/>
    <property type="project" value="InterPro"/>
</dbReference>
<dbReference type="SUPFAM" id="SSF53850">
    <property type="entry name" value="Periplasmic binding protein-like II"/>
    <property type="match status" value="1"/>
</dbReference>
<dbReference type="CDD" id="cd13545">
    <property type="entry name" value="PBP2_TbpA"/>
    <property type="match status" value="1"/>
</dbReference>
<dbReference type="InterPro" id="IPR005948">
    <property type="entry name" value="ThiB-like"/>
</dbReference>
<reference evidence="5" key="1">
    <citation type="submission" date="2018-05" db="EMBL/GenBank/DDBJ databases">
        <authorList>
            <person name="Lanie J.A."/>
            <person name="Ng W.-L."/>
            <person name="Kazmierczak K.M."/>
            <person name="Andrzejewski T.M."/>
            <person name="Davidsen T.M."/>
            <person name="Wayne K.J."/>
            <person name="Tettelin H."/>
            <person name="Glass J.I."/>
            <person name="Rusch D."/>
            <person name="Podicherti R."/>
            <person name="Tsui H.-C.T."/>
            <person name="Winkler M.E."/>
        </authorList>
    </citation>
    <scope>NUCLEOTIDE SEQUENCE</scope>
</reference>
<proteinExistence type="predicted"/>
<evidence type="ECO:0000256" key="4">
    <source>
        <dbReference type="ARBA" id="ARBA00022764"/>
    </source>
</evidence>
<dbReference type="PANTHER" id="PTHR30006:SF3">
    <property type="entry name" value="THIAMINE-BINDING PERIPLASMIC PROTEIN"/>
    <property type="match status" value="1"/>
</dbReference>
<organism evidence="5">
    <name type="scientific">marine metagenome</name>
    <dbReference type="NCBI Taxonomy" id="408172"/>
    <lineage>
        <taxon>unclassified sequences</taxon>
        <taxon>metagenomes</taxon>
        <taxon>ecological metagenomes</taxon>
    </lineage>
</organism>